<dbReference type="GO" id="GO:0003677">
    <property type="term" value="F:DNA binding"/>
    <property type="evidence" value="ECO:0007669"/>
    <property type="project" value="UniProtKB-KW"/>
</dbReference>
<dbReference type="PANTHER" id="PTHR36511">
    <property type="entry name" value="MERR FAMILY BACTERIAL REGULATORY PROTEIN"/>
    <property type="match status" value="1"/>
</dbReference>
<dbReference type="PROSITE" id="PS50943">
    <property type="entry name" value="HTH_CROC1"/>
    <property type="match status" value="1"/>
</dbReference>
<reference evidence="5" key="1">
    <citation type="submission" date="2020-07" db="EMBL/GenBank/DDBJ databases">
        <title>Huge and variable diversity of episymbiotic CPR bacteria and DPANN archaea in groundwater ecosystems.</title>
        <authorList>
            <person name="He C.Y."/>
            <person name="Keren R."/>
            <person name="Whittaker M."/>
            <person name="Farag I.F."/>
            <person name="Doudna J."/>
            <person name="Cate J.H.D."/>
            <person name="Banfield J.F."/>
        </authorList>
    </citation>
    <scope>NUCLEOTIDE SEQUENCE</scope>
    <source>
        <strain evidence="5">NC_groundwater_672_Ag_B-0.1um_62_36</strain>
    </source>
</reference>
<dbReference type="InterPro" id="IPR001387">
    <property type="entry name" value="Cro/C1-type_HTH"/>
</dbReference>
<dbReference type="Gene3D" id="1.10.260.40">
    <property type="entry name" value="lambda repressor-like DNA-binding domains"/>
    <property type="match status" value="1"/>
</dbReference>
<dbReference type="AlphaFoldDB" id="A0A932CP90"/>
<comment type="caution">
    <text evidence="5">The sequence shown here is derived from an EMBL/GenBank/DDBJ whole genome shotgun (WGS) entry which is preliminary data.</text>
</comment>
<sequence>MSKAGESIIAGLKDAIAYAQGDLSRGWVHFVQGPDVIDVKAIRKRLGLTQVEFARRFGFELGSVRNWEQGRRRPEGPARVLLKVIEKEPEAVQRALTA</sequence>
<dbReference type="SUPFAM" id="SSF47413">
    <property type="entry name" value="lambda repressor-like DNA-binding domains"/>
    <property type="match status" value="1"/>
</dbReference>
<keyword evidence="1" id="KW-0805">Transcription regulation</keyword>
<organism evidence="5 6">
    <name type="scientific">Tectimicrobiota bacterium</name>
    <dbReference type="NCBI Taxonomy" id="2528274"/>
    <lineage>
        <taxon>Bacteria</taxon>
        <taxon>Pseudomonadati</taxon>
        <taxon>Nitrospinota/Tectimicrobiota group</taxon>
        <taxon>Candidatus Tectimicrobiota</taxon>
    </lineage>
</organism>
<evidence type="ECO:0000256" key="2">
    <source>
        <dbReference type="ARBA" id="ARBA00023125"/>
    </source>
</evidence>
<evidence type="ECO:0000259" key="4">
    <source>
        <dbReference type="PROSITE" id="PS50943"/>
    </source>
</evidence>
<evidence type="ECO:0000313" key="6">
    <source>
        <dbReference type="Proteomes" id="UP000769766"/>
    </source>
</evidence>
<protein>
    <submittedName>
        <fullName evidence="5">Helix-turn-helix domain-containing protein</fullName>
    </submittedName>
</protein>
<keyword evidence="2" id="KW-0238">DNA-binding</keyword>
<gene>
    <name evidence="5" type="ORF">HYY20_09095</name>
</gene>
<dbReference type="InterPro" id="IPR052359">
    <property type="entry name" value="HTH-type_reg/antitoxin"/>
</dbReference>
<keyword evidence="3" id="KW-0804">Transcription</keyword>
<evidence type="ECO:0000313" key="5">
    <source>
        <dbReference type="EMBL" id="MBI2877023.1"/>
    </source>
</evidence>
<name>A0A932CP90_UNCTE</name>
<dbReference type="Proteomes" id="UP000769766">
    <property type="component" value="Unassembled WGS sequence"/>
</dbReference>
<evidence type="ECO:0000256" key="3">
    <source>
        <dbReference type="ARBA" id="ARBA00023163"/>
    </source>
</evidence>
<dbReference type="Pfam" id="PF01381">
    <property type="entry name" value="HTH_3"/>
    <property type="match status" value="1"/>
</dbReference>
<evidence type="ECO:0000256" key="1">
    <source>
        <dbReference type="ARBA" id="ARBA00023015"/>
    </source>
</evidence>
<dbReference type="PANTHER" id="PTHR36511:SF4">
    <property type="entry name" value="ANTITOXIN MQSA"/>
    <property type="match status" value="1"/>
</dbReference>
<accession>A0A932CP90</accession>
<feature type="domain" description="HTH cro/C1-type" evidence="4">
    <location>
        <begin position="39"/>
        <end position="92"/>
    </location>
</feature>
<dbReference type="InterPro" id="IPR010982">
    <property type="entry name" value="Lambda_DNA-bd_dom_sf"/>
</dbReference>
<dbReference type="CDD" id="cd00093">
    <property type="entry name" value="HTH_XRE"/>
    <property type="match status" value="1"/>
</dbReference>
<proteinExistence type="predicted"/>
<dbReference type="EMBL" id="JACPRF010000274">
    <property type="protein sequence ID" value="MBI2877023.1"/>
    <property type="molecule type" value="Genomic_DNA"/>
</dbReference>
<dbReference type="SMART" id="SM00530">
    <property type="entry name" value="HTH_XRE"/>
    <property type="match status" value="1"/>
</dbReference>